<accession>A0A817TF10</accession>
<dbReference type="GO" id="GO:0016020">
    <property type="term" value="C:membrane"/>
    <property type="evidence" value="ECO:0007669"/>
    <property type="project" value="TreeGrafter"/>
</dbReference>
<evidence type="ECO:0000313" key="5">
    <source>
        <dbReference type="Proteomes" id="UP000663872"/>
    </source>
</evidence>
<dbReference type="GO" id="GO:0016705">
    <property type="term" value="F:oxidoreductase activity, acting on paired donors, with incorporation or reduction of molecular oxygen"/>
    <property type="evidence" value="ECO:0007669"/>
    <property type="project" value="InterPro"/>
</dbReference>
<feature type="transmembrane region" description="Helical" evidence="2">
    <location>
        <begin position="6"/>
        <end position="21"/>
    </location>
</feature>
<dbReference type="InterPro" id="IPR052666">
    <property type="entry name" value="CYP450_20A1-like"/>
</dbReference>
<sequence length="111" mass="12628">MLAIIIAYVVVVLSIIIYFIIRHSSKEKFNVPGVNASDSKMGNLNDIGQAGSLHEYLTTLHKKFGPIVSFYWGQQRVVSIASPEAFHETRRLFDRPVSLFAQFDFLLNLNR</sequence>
<dbReference type="Proteomes" id="UP000663872">
    <property type="component" value="Unassembled WGS sequence"/>
</dbReference>
<reference evidence="3" key="1">
    <citation type="submission" date="2021-02" db="EMBL/GenBank/DDBJ databases">
        <authorList>
            <person name="Nowell W R."/>
        </authorList>
    </citation>
    <scope>NUCLEOTIDE SEQUENCE</scope>
</reference>
<dbReference type="InterPro" id="IPR036396">
    <property type="entry name" value="Cyt_P450_sf"/>
</dbReference>
<dbReference type="Pfam" id="PF00067">
    <property type="entry name" value="p450"/>
    <property type="match status" value="1"/>
</dbReference>
<dbReference type="GO" id="GO:0004497">
    <property type="term" value="F:monooxygenase activity"/>
    <property type="evidence" value="ECO:0007669"/>
    <property type="project" value="InterPro"/>
</dbReference>
<name>A0A817TF10_9BILA</name>
<evidence type="ECO:0000256" key="1">
    <source>
        <dbReference type="ARBA" id="ARBA00010617"/>
    </source>
</evidence>
<keyword evidence="2" id="KW-0472">Membrane</keyword>
<dbReference type="EMBL" id="CAJNYT010000052">
    <property type="protein sequence ID" value="CAF3317618.1"/>
    <property type="molecule type" value="Genomic_DNA"/>
</dbReference>
<protein>
    <recommendedName>
        <fullName evidence="6">Cytochrome P450</fullName>
    </recommendedName>
</protein>
<comment type="similarity">
    <text evidence="1">Belongs to the cytochrome P450 family.</text>
</comment>
<keyword evidence="2" id="KW-0812">Transmembrane</keyword>
<gene>
    <name evidence="3" type="ORF">GRG538_LOCUS2108</name>
    <name evidence="4" type="ORF">QYT958_LOCUS7080</name>
</gene>
<dbReference type="PANTHER" id="PTHR24280">
    <property type="entry name" value="CYTOCHROME P450 20A1"/>
    <property type="match status" value="1"/>
</dbReference>
<dbReference type="AlphaFoldDB" id="A0A817TF10"/>
<dbReference type="SUPFAM" id="SSF48264">
    <property type="entry name" value="Cytochrome P450"/>
    <property type="match status" value="1"/>
</dbReference>
<evidence type="ECO:0000313" key="4">
    <source>
        <dbReference type="EMBL" id="CAF4533614.1"/>
    </source>
</evidence>
<evidence type="ECO:0000313" key="3">
    <source>
        <dbReference type="EMBL" id="CAF3317618.1"/>
    </source>
</evidence>
<dbReference type="GO" id="GO:0005506">
    <property type="term" value="F:iron ion binding"/>
    <property type="evidence" value="ECO:0007669"/>
    <property type="project" value="InterPro"/>
</dbReference>
<dbReference type="Proteomes" id="UP000663848">
    <property type="component" value="Unassembled WGS sequence"/>
</dbReference>
<comment type="caution">
    <text evidence="3">The sequence shown here is derived from an EMBL/GenBank/DDBJ whole genome shotgun (WGS) entry which is preliminary data.</text>
</comment>
<proteinExistence type="inferred from homology"/>
<keyword evidence="2" id="KW-1133">Transmembrane helix</keyword>
<dbReference type="EMBL" id="CAJOBR010000657">
    <property type="protein sequence ID" value="CAF4533614.1"/>
    <property type="molecule type" value="Genomic_DNA"/>
</dbReference>
<dbReference type="Gene3D" id="1.10.630.10">
    <property type="entry name" value="Cytochrome P450"/>
    <property type="match status" value="1"/>
</dbReference>
<dbReference type="GO" id="GO:0020037">
    <property type="term" value="F:heme binding"/>
    <property type="evidence" value="ECO:0007669"/>
    <property type="project" value="InterPro"/>
</dbReference>
<evidence type="ECO:0000256" key="2">
    <source>
        <dbReference type="SAM" id="Phobius"/>
    </source>
</evidence>
<organism evidence="3 5">
    <name type="scientific">Rotaria socialis</name>
    <dbReference type="NCBI Taxonomy" id="392032"/>
    <lineage>
        <taxon>Eukaryota</taxon>
        <taxon>Metazoa</taxon>
        <taxon>Spiralia</taxon>
        <taxon>Gnathifera</taxon>
        <taxon>Rotifera</taxon>
        <taxon>Eurotatoria</taxon>
        <taxon>Bdelloidea</taxon>
        <taxon>Philodinida</taxon>
        <taxon>Philodinidae</taxon>
        <taxon>Rotaria</taxon>
    </lineage>
</organism>
<dbReference type="PANTHER" id="PTHR24280:SF4">
    <property type="entry name" value="CYTOCHROME P450 20A1"/>
    <property type="match status" value="1"/>
</dbReference>
<evidence type="ECO:0008006" key="6">
    <source>
        <dbReference type="Google" id="ProtNLM"/>
    </source>
</evidence>
<dbReference type="InterPro" id="IPR001128">
    <property type="entry name" value="Cyt_P450"/>
</dbReference>